<reference evidence="6" key="1">
    <citation type="submission" date="2018-11" db="EMBL/GenBank/DDBJ databases">
        <authorList>
            <consortium name="Pathogen Informatics"/>
        </authorList>
    </citation>
    <scope>NUCLEOTIDE SEQUENCE [LARGE SCALE GENOMIC DNA]</scope>
</reference>
<evidence type="ECO:0000256" key="5">
    <source>
        <dbReference type="SAM" id="Phobius"/>
    </source>
</evidence>
<keyword evidence="2 5" id="KW-0812">Transmembrane</keyword>
<evidence type="ECO:0000256" key="2">
    <source>
        <dbReference type="ARBA" id="ARBA00022692"/>
    </source>
</evidence>
<feature type="transmembrane region" description="Helical" evidence="5">
    <location>
        <begin position="117"/>
        <end position="142"/>
    </location>
</feature>
<keyword evidence="3 5" id="KW-1133">Transmembrane helix</keyword>
<evidence type="ECO:0000256" key="4">
    <source>
        <dbReference type="ARBA" id="ARBA00023136"/>
    </source>
</evidence>
<evidence type="ECO:0000256" key="3">
    <source>
        <dbReference type="ARBA" id="ARBA00022989"/>
    </source>
</evidence>
<organism evidence="6">
    <name type="scientific">Heligmosomoides polygyrus</name>
    <name type="common">Parasitic roundworm</name>
    <dbReference type="NCBI Taxonomy" id="6339"/>
    <lineage>
        <taxon>Eukaryota</taxon>
        <taxon>Metazoa</taxon>
        <taxon>Ecdysozoa</taxon>
        <taxon>Nematoda</taxon>
        <taxon>Chromadorea</taxon>
        <taxon>Rhabditida</taxon>
        <taxon>Rhabditina</taxon>
        <taxon>Rhabditomorpha</taxon>
        <taxon>Strongyloidea</taxon>
        <taxon>Heligmosomidae</taxon>
        <taxon>Heligmosomoides</taxon>
    </lineage>
</organism>
<dbReference type="PANTHER" id="PTHR12479">
    <property type="entry name" value="LYSOSOMAL-ASSOCIATED TRANSMEMBRANE PROTEIN"/>
    <property type="match status" value="1"/>
</dbReference>
<feature type="transmembrane region" description="Helical" evidence="5">
    <location>
        <begin position="7"/>
        <end position="24"/>
    </location>
</feature>
<name>A0A3P8DLU0_HELPZ</name>
<dbReference type="PANTHER" id="PTHR12479:SF19">
    <property type="entry name" value="MARVEL DOMAIN-CONTAINING PROTEIN"/>
    <property type="match status" value="1"/>
</dbReference>
<evidence type="ECO:0008006" key="7">
    <source>
        <dbReference type="Google" id="ProtNLM"/>
    </source>
</evidence>
<comment type="subcellular location">
    <subcellularLocation>
        <location evidence="1">Endomembrane system</location>
        <topology evidence="1">Multi-pass membrane protein</topology>
    </subcellularLocation>
</comment>
<evidence type="ECO:0000313" key="6">
    <source>
        <dbReference type="EMBL" id="VDP01699.1"/>
    </source>
</evidence>
<protein>
    <recommendedName>
        <fullName evidence="7">MARVEL domain-containing protein</fullName>
    </recommendedName>
</protein>
<dbReference type="EMBL" id="UZAH01028679">
    <property type="protein sequence ID" value="VDP01699.1"/>
    <property type="molecule type" value="Genomic_DNA"/>
</dbReference>
<evidence type="ECO:0000256" key="1">
    <source>
        <dbReference type="ARBA" id="ARBA00004127"/>
    </source>
</evidence>
<keyword evidence="4 5" id="KW-0472">Membrane</keyword>
<dbReference type="GO" id="GO:0005765">
    <property type="term" value="C:lysosomal membrane"/>
    <property type="evidence" value="ECO:0007669"/>
    <property type="project" value="TreeGrafter"/>
</dbReference>
<dbReference type="InterPro" id="IPR051115">
    <property type="entry name" value="LAPTM_transporter"/>
</dbReference>
<sequence length="184" mass="20698">MQTAGVVVAVVEVLLCILSVYGLFRNLHLFGSSYLFWFILGIFSVIVILFAIALMLYAIKREKARWLIPHLSAQVFLILFLIIVAIVVAILMLFGAYRGIRNLLGVYDYHMSDDTTFLLGVMIIIIYLLVAVLEFFFLIIVWKLYKSSTESFSVLASGPTRMTRMYSGKENKNGGSGRLTLGLP</sequence>
<proteinExistence type="predicted"/>
<dbReference type="OrthoDB" id="5849902at2759"/>
<feature type="transmembrane region" description="Helical" evidence="5">
    <location>
        <begin position="71"/>
        <end position="97"/>
    </location>
</feature>
<gene>
    <name evidence="6" type="ORF">HPBE_LOCUS15081</name>
</gene>
<accession>A0A3P8DLU0</accession>
<dbReference type="AlphaFoldDB" id="A0A3P8DLU0"/>
<feature type="transmembrane region" description="Helical" evidence="5">
    <location>
        <begin position="36"/>
        <end position="59"/>
    </location>
</feature>
<dbReference type="GO" id="GO:0012505">
    <property type="term" value="C:endomembrane system"/>
    <property type="evidence" value="ECO:0007669"/>
    <property type="project" value="UniProtKB-SubCell"/>
</dbReference>